<feature type="region of interest" description="Disordered" evidence="6">
    <location>
        <begin position="211"/>
        <end position="254"/>
    </location>
</feature>
<dbReference type="Gene3D" id="1.10.10.60">
    <property type="entry name" value="Homeodomain-like"/>
    <property type="match status" value="1"/>
</dbReference>
<dbReference type="AlphaFoldDB" id="A0A165CA08"/>
<dbReference type="Proteomes" id="UP000076871">
    <property type="component" value="Unassembled WGS sequence"/>
</dbReference>
<evidence type="ECO:0000256" key="1">
    <source>
        <dbReference type="ARBA" id="ARBA00005800"/>
    </source>
</evidence>
<dbReference type="InterPro" id="IPR008422">
    <property type="entry name" value="KN_HD"/>
</dbReference>
<evidence type="ECO:0000259" key="7">
    <source>
        <dbReference type="PROSITE" id="PS50071"/>
    </source>
</evidence>
<accession>A0A165CA08</accession>
<dbReference type="EMBL" id="KV427652">
    <property type="protein sequence ID" value="KZT02449.1"/>
    <property type="molecule type" value="Genomic_DNA"/>
</dbReference>
<dbReference type="OrthoDB" id="250329at2759"/>
<evidence type="ECO:0000256" key="4">
    <source>
        <dbReference type="ARBA" id="ARBA00023242"/>
    </source>
</evidence>
<evidence type="ECO:0000313" key="8">
    <source>
        <dbReference type="EMBL" id="KZT02449.1"/>
    </source>
</evidence>
<evidence type="ECO:0000256" key="2">
    <source>
        <dbReference type="ARBA" id="ARBA00023125"/>
    </source>
</evidence>
<dbReference type="GeneID" id="63828735"/>
<feature type="DNA-binding region" description="Homeobox" evidence="5">
    <location>
        <begin position="91"/>
        <end position="126"/>
    </location>
</feature>
<comment type="similarity">
    <text evidence="1">Belongs to the TALE/M-ATYP homeobox family.</text>
</comment>
<dbReference type="InParanoid" id="A0A165CA08"/>
<protein>
    <recommendedName>
        <fullName evidence="7">Homeobox domain-containing protein</fullName>
    </recommendedName>
</protein>
<gene>
    <name evidence="8" type="ORF">LAESUDRAFT_752159</name>
</gene>
<dbReference type="CDD" id="cd00086">
    <property type="entry name" value="homeodomain"/>
    <property type="match status" value="1"/>
</dbReference>
<dbReference type="STRING" id="1314785.A0A165CA08"/>
<evidence type="ECO:0000313" key="9">
    <source>
        <dbReference type="Proteomes" id="UP000076871"/>
    </source>
</evidence>
<keyword evidence="4 5" id="KW-0539">Nucleus</keyword>
<dbReference type="GO" id="GO:0005634">
    <property type="term" value="C:nucleus"/>
    <property type="evidence" value="ECO:0007669"/>
    <property type="project" value="UniProtKB-SubCell"/>
</dbReference>
<evidence type="ECO:0000256" key="3">
    <source>
        <dbReference type="ARBA" id="ARBA00023155"/>
    </source>
</evidence>
<organism evidence="8 9">
    <name type="scientific">Laetiporus sulphureus 93-53</name>
    <dbReference type="NCBI Taxonomy" id="1314785"/>
    <lineage>
        <taxon>Eukaryota</taxon>
        <taxon>Fungi</taxon>
        <taxon>Dikarya</taxon>
        <taxon>Basidiomycota</taxon>
        <taxon>Agaricomycotina</taxon>
        <taxon>Agaricomycetes</taxon>
        <taxon>Polyporales</taxon>
        <taxon>Laetiporus</taxon>
    </lineage>
</organism>
<reference evidence="8 9" key="1">
    <citation type="journal article" date="2016" name="Mol. Biol. Evol.">
        <title>Comparative Genomics of Early-Diverging Mushroom-Forming Fungi Provides Insights into the Origins of Lignocellulose Decay Capabilities.</title>
        <authorList>
            <person name="Nagy L.G."/>
            <person name="Riley R."/>
            <person name="Tritt A."/>
            <person name="Adam C."/>
            <person name="Daum C."/>
            <person name="Floudas D."/>
            <person name="Sun H."/>
            <person name="Yadav J.S."/>
            <person name="Pangilinan J."/>
            <person name="Larsson K.H."/>
            <person name="Matsuura K."/>
            <person name="Barry K."/>
            <person name="Labutti K."/>
            <person name="Kuo R."/>
            <person name="Ohm R.A."/>
            <person name="Bhattacharya S.S."/>
            <person name="Shirouzu T."/>
            <person name="Yoshinaga Y."/>
            <person name="Martin F.M."/>
            <person name="Grigoriev I.V."/>
            <person name="Hibbett D.S."/>
        </authorList>
    </citation>
    <scope>NUCLEOTIDE SEQUENCE [LARGE SCALE GENOMIC DNA]</scope>
    <source>
        <strain evidence="8 9">93-53</strain>
    </source>
</reference>
<keyword evidence="9" id="KW-1185">Reference proteome</keyword>
<dbReference type="RefSeq" id="XP_040760189.1">
    <property type="nucleotide sequence ID" value="XM_040911707.1"/>
</dbReference>
<dbReference type="PROSITE" id="PS50071">
    <property type="entry name" value="HOMEOBOX_2"/>
    <property type="match status" value="1"/>
</dbReference>
<dbReference type="SUPFAM" id="SSF46689">
    <property type="entry name" value="Homeodomain-like"/>
    <property type="match status" value="1"/>
</dbReference>
<dbReference type="InterPro" id="IPR009057">
    <property type="entry name" value="Homeodomain-like_sf"/>
</dbReference>
<dbReference type="GO" id="GO:0006355">
    <property type="term" value="P:regulation of DNA-templated transcription"/>
    <property type="evidence" value="ECO:0007669"/>
    <property type="project" value="InterPro"/>
</dbReference>
<proteinExistence type="inferred from homology"/>
<dbReference type="InterPro" id="IPR001356">
    <property type="entry name" value="HD"/>
</dbReference>
<dbReference type="GO" id="GO:0003677">
    <property type="term" value="F:DNA binding"/>
    <property type="evidence" value="ECO:0007669"/>
    <property type="project" value="UniProtKB-UniRule"/>
</dbReference>
<sequence>MREQLSPDARGDYPVEKIRVNNTGKLISMQSVTLDALQGLLEQMNLKAPHWSADLDTSTQLYQSASPKPSSNPAFFVPAYQWLLDNLHNPYPSKEVKQWLARNSGVPIRSVDTWFINVRQRIGWTAVSQKFCHGRHADMLEAAHRAYRGGDLSLLPLSEAVLEAFAEIQSIAVKLYLEKLADCDIPPSSTTYQIAKLRESALLTITRYQDSADSQAHERHAPSVYSYQSQGMPKDHGTPLSSQDVNLAGPFDKENDSPVVADYIAQAEGIGATTLQTDKAELSPNVPLHAIPSPHIRKRQSSMSELHVVSKRPRLAFAL</sequence>
<name>A0A165CA08_9APHY</name>
<evidence type="ECO:0000256" key="5">
    <source>
        <dbReference type="PROSITE-ProRule" id="PRU00108"/>
    </source>
</evidence>
<evidence type="ECO:0000256" key="6">
    <source>
        <dbReference type="SAM" id="MobiDB-lite"/>
    </source>
</evidence>
<keyword evidence="2 5" id="KW-0238">DNA-binding</keyword>
<feature type="domain" description="Homeobox" evidence="7">
    <location>
        <begin position="89"/>
        <end position="125"/>
    </location>
</feature>
<comment type="subcellular location">
    <subcellularLocation>
        <location evidence="5">Nucleus</location>
    </subcellularLocation>
</comment>
<keyword evidence="3 5" id="KW-0371">Homeobox</keyword>
<dbReference type="Pfam" id="PF05920">
    <property type="entry name" value="Homeobox_KN"/>
    <property type="match status" value="1"/>
</dbReference>